<reference evidence="11 12" key="1">
    <citation type="journal article" date="2013" name="Front. Microbiol.">
        <title>Comparative genomic analyses of the cyanobacterium, Lyngbya aestuarii BL J, a powerful hydrogen producer.</title>
        <authorList>
            <person name="Kothari A."/>
            <person name="Vaughn M."/>
            <person name="Garcia-Pichel F."/>
        </authorList>
    </citation>
    <scope>NUCLEOTIDE SEQUENCE [LARGE SCALE GENOMIC DNA]</scope>
    <source>
        <strain evidence="11 12">BL J</strain>
    </source>
</reference>
<dbReference type="InterPro" id="IPR035909">
    <property type="entry name" value="CheB_C"/>
</dbReference>
<dbReference type="PROSITE" id="PS50122">
    <property type="entry name" value="CHEB"/>
    <property type="match status" value="1"/>
</dbReference>
<dbReference type="PIRSF" id="PIRSF000876">
    <property type="entry name" value="RR_chemtxs_CheB"/>
    <property type="match status" value="1"/>
</dbReference>
<dbReference type="Gene3D" id="3.40.50.2300">
    <property type="match status" value="1"/>
</dbReference>
<dbReference type="HAMAP" id="MF_00099">
    <property type="entry name" value="CheB_chemtxs"/>
    <property type="match status" value="1"/>
</dbReference>
<keyword evidence="3 5" id="KW-0378">Hydrolase</keyword>
<dbReference type="CDD" id="cd16432">
    <property type="entry name" value="CheB_Rec"/>
    <property type="match status" value="1"/>
</dbReference>
<dbReference type="Proteomes" id="UP000017127">
    <property type="component" value="Unassembled WGS sequence"/>
</dbReference>
<dbReference type="Pfam" id="PF00072">
    <property type="entry name" value="Response_reg"/>
    <property type="match status" value="1"/>
</dbReference>
<evidence type="ECO:0000259" key="10">
    <source>
        <dbReference type="PROSITE" id="PS50122"/>
    </source>
</evidence>
<dbReference type="InterPro" id="IPR001789">
    <property type="entry name" value="Sig_transdc_resp-reg_receiver"/>
</dbReference>
<gene>
    <name evidence="5" type="primary">cheB</name>
    <name evidence="11" type="ORF">M595_5626</name>
</gene>
<dbReference type="SUPFAM" id="SSF52738">
    <property type="entry name" value="Methylesterase CheB, C-terminal domain"/>
    <property type="match status" value="1"/>
</dbReference>
<dbReference type="GO" id="GO:0000156">
    <property type="term" value="F:phosphorelay response regulator activity"/>
    <property type="evidence" value="ECO:0007669"/>
    <property type="project" value="InterPro"/>
</dbReference>
<evidence type="ECO:0000256" key="6">
    <source>
        <dbReference type="PROSITE-ProRule" id="PRU00050"/>
    </source>
</evidence>
<feature type="region of interest" description="Disordered" evidence="8">
    <location>
        <begin position="141"/>
        <end position="161"/>
    </location>
</feature>
<feature type="active site" evidence="5 6">
    <location>
        <position position="300"/>
    </location>
</feature>
<dbReference type="InterPro" id="IPR011006">
    <property type="entry name" value="CheY-like_superfamily"/>
</dbReference>
<dbReference type="GO" id="GO:0008984">
    <property type="term" value="F:protein-glutamate methylesterase activity"/>
    <property type="evidence" value="ECO:0007669"/>
    <property type="project" value="UniProtKB-UniRule"/>
</dbReference>
<evidence type="ECO:0000256" key="8">
    <source>
        <dbReference type="SAM" id="MobiDB-lite"/>
    </source>
</evidence>
<feature type="active site" evidence="5 6">
    <location>
        <position position="207"/>
    </location>
</feature>
<dbReference type="PANTHER" id="PTHR42872:SF6">
    <property type="entry name" value="PROTEIN-GLUTAMATE METHYLESTERASE_PROTEIN-GLUTAMINE GLUTAMINASE"/>
    <property type="match status" value="1"/>
</dbReference>
<dbReference type="InterPro" id="IPR000673">
    <property type="entry name" value="Sig_transdc_resp-reg_Me-estase"/>
</dbReference>
<dbReference type="PANTHER" id="PTHR42872">
    <property type="entry name" value="PROTEIN-GLUTAMATE METHYLESTERASE/PROTEIN-GLUTAMINE GLUTAMINASE"/>
    <property type="match status" value="1"/>
</dbReference>
<keyword evidence="5 7" id="KW-0597">Phosphoprotein</keyword>
<name>U7Q9E1_9CYAN</name>
<dbReference type="PROSITE" id="PS50110">
    <property type="entry name" value="RESPONSE_REGULATORY"/>
    <property type="match status" value="1"/>
</dbReference>
<dbReference type="OrthoDB" id="9793421at2"/>
<comment type="PTM">
    <text evidence="5">Phosphorylated by CheA. Phosphorylation of the N-terminal regulatory domain activates the methylesterase activity.</text>
</comment>
<comment type="subcellular location">
    <subcellularLocation>
        <location evidence="5">Cytoplasm</location>
    </subcellularLocation>
</comment>
<dbReference type="Pfam" id="PF01339">
    <property type="entry name" value="CheB_methylest"/>
    <property type="match status" value="1"/>
</dbReference>
<sequence>MSIKVFLVDDSPVALIVLKRILNSSAEIEVVGTAHTAKEALALIPTIKPDVICTDFHMPHMDGLEFTQEIMANCPRPILVISTAVQREDTYNVFQLLNAGAVDVFPKPKNGLLNENSQLAQDLIRKIRILSGVRVFTRRNRSSESPRRVNSPANLPASSTSISTSSLISKPIRIVGIGASTGGPQALHTILTQLPANLSVPIICIQHISEGFLQGLVNWLNVQCSLSVQIARNGEIPQNGIVYFAPERYHLEIDRQGRFLYSSAPPLAGHRPSITVTFQSLARYYSDRTVGILLTGMGRDGADGMAAIAQSNGITIAQDEASSVVFGMPKEAIALGAAHQILAIDAITSVLLQHIERRHPQHLKANDRGSKNI</sequence>
<dbReference type="SUPFAM" id="SSF52172">
    <property type="entry name" value="CheY-like"/>
    <property type="match status" value="1"/>
</dbReference>
<evidence type="ECO:0000313" key="11">
    <source>
        <dbReference type="EMBL" id="ERT04419.1"/>
    </source>
</evidence>
<dbReference type="AlphaFoldDB" id="U7Q9E1"/>
<organism evidence="11 12">
    <name type="scientific">Lyngbya aestuarii BL J</name>
    <dbReference type="NCBI Taxonomy" id="1348334"/>
    <lineage>
        <taxon>Bacteria</taxon>
        <taxon>Bacillati</taxon>
        <taxon>Cyanobacteriota</taxon>
        <taxon>Cyanophyceae</taxon>
        <taxon>Oscillatoriophycideae</taxon>
        <taxon>Oscillatoriales</taxon>
        <taxon>Microcoleaceae</taxon>
        <taxon>Lyngbya</taxon>
    </lineage>
</organism>
<proteinExistence type="inferred from homology"/>
<protein>
    <recommendedName>
        <fullName evidence="5">Protein-glutamate methylesterase/protein-glutamine glutaminase</fullName>
        <ecNumber evidence="5">3.1.1.61</ecNumber>
        <ecNumber evidence="5">3.5.1.44</ecNumber>
    </recommendedName>
</protein>
<comment type="function">
    <text evidence="5">Involved in chemotaxis. Part of a chemotaxis signal transduction system that modulates chemotaxis in response to various stimuli. Catalyzes the demethylation of specific methylglutamate residues introduced into the chemoreceptors (methyl-accepting chemotaxis proteins or MCP) by CheR. Also mediates the irreversible deamidation of specific glutamine residues to glutamic acid.</text>
</comment>
<dbReference type="NCBIfam" id="NF009206">
    <property type="entry name" value="PRK12555.1"/>
    <property type="match status" value="1"/>
</dbReference>
<comment type="caution">
    <text evidence="11">The sequence shown here is derived from an EMBL/GenBank/DDBJ whole genome shotgun (WGS) entry which is preliminary data.</text>
</comment>
<dbReference type="EC" id="3.5.1.44" evidence="5"/>
<dbReference type="PATRIC" id="fig|1348334.3.peg.5407"/>
<evidence type="ECO:0000256" key="4">
    <source>
        <dbReference type="ARBA" id="ARBA00048267"/>
    </source>
</evidence>
<evidence type="ECO:0000256" key="3">
    <source>
        <dbReference type="ARBA" id="ARBA00022801"/>
    </source>
</evidence>
<evidence type="ECO:0000256" key="7">
    <source>
        <dbReference type="PROSITE-ProRule" id="PRU00169"/>
    </source>
</evidence>
<evidence type="ECO:0000259" key="9">
    <source>
        <dbReference type="PROSITE" id="PS50110"/>
    </source>
</evidence>
<dbReference type="InterPro" id="IPR008248">
    <property type="entry name" value="CheB-like"/>
</dbReference>
<dbReference type="NCBIfam" id="NF001965">
    <property type="entry name" value="PRK00742.1"/>
    <property type="match status" value="1"/>
</dbReference>
<comment type="similarity">
    <text evidence="5">Belongs to the CheB family.</text>
</comment>
<accession>U7Q9E1</accession>
<comment type="domain">
    <text evidence="5">Contains a C-terminal catalytic domain, and an N-terminal region which modulates catalytic activity.</text>
</comment>
<comment type="catalytic activity">
    <reaction evidence="4 5">
        <text>[protein]-L-glutamate 5-O-methyl ester + H2O = L-glutamyl-[protein] + methanol + H(+)</text>
        <dbReference type="Rhea" id="RHEA:23236"/>
        <dbReference type="Rhea" id="RHEA-COMP:10208"/>
        <dbReference type="Rhea" id="RHEA-COMP:10311"/>
        <dbReference type="ChEBI" id="CHEBI:15377"/>
        <dbReference type="ChEBI" id="CHEBI:15378"/>
        <dbReference type="ChEBI" id="CHEBI:17790"/>
        <dbReference type="ChEBI" id="CHEBI:29973"/>
        <dbReference type="ChEBI" id="CHEBI:82795"/>
        <dbReference type="EC" id="3.1.1.61"/>
    </reaction>
</comment>
<feature type="domain" description="CheB-type methylesterase" evidence="10">
    <location>
        <begin position="171"/>
        <end position="358"/>
    </location>
</feature>
<dbReference type="SMART" id="SM00448">
    <property type="entry name" value="REC"/>
    <property type="match status" value="1"/>
</dbReference>
<dbReference type="Gene3D" id="3.40.50.180">
    <property type="entry name" value="Methylesterase CheB, C-terminal domain"/>
    <property type="match status" value="1"/>
</dbReference>
<feature type="active site" evidence="5 6">
    <location>
        <position position="180"/>
    </location>
</feature>
<evidence type="ECO:0000256" key="2">
    <source>
        <dbReference type="ARBA" id="ARBA00022500"/>
    </source>
</evidence>
<dbReference type="EMBL" id="AUZM01000098">
    <property type="protein sequence ID" value="ERT04419.1"/>
    <property type="molecule type" value="Genomic_DNA"/>
</dbReference>
<feature type="domain" description="Response regulatory" evidence="9">
    <location>
        <begin position="4"/>
        <end position="122"/>
    </location>
</feature>
<dbReference type="RefSeq" id="WP_023069308.1">
    <property type="nucleotide sequence ID" value="NZ_AUZM01000098.1"/>
</dbReference>
<feature type="modified residue" description="4-aspartylphosphate" evidence="5 7">
    <location>
        <position position="55"/>
    </location>
</feature>
<comment type="catalytic activity">
    <reaction evidence="5">
        <text>L-glutaminyl-[protein] + H2O = L-glutamyl-[protein] + NH4(+)</text>
        <dbReference type="Rhea" id="RHEA:16441"/>
        <dbReference type="Rhea" id="RHEA-COMP:10207"/>
        <dbReference type="Rhea" id="RHEA-COMP:10208"/>
        <dbReference type="ChEBI" id="CHEBI:15377"/>
        <dbReference type="ChEBI" id="CHEBI:28938"/>
        <dbReference type="ChEBI" id="CHEBI:29973"/>
        <dbReference type="ChEBI" id="CHEBI:30011"/>
        <dbReference type="EC" id="3.5.1.44"/>
    </reaction>
</comment>
<evidence type="ECO:0000256" key="5">
    <source>
        <dbReference type="HAMAP-Rule" id="MF_00099"/>
    </source>
</evidence>
<evidence type="ECO:0000313" key="12">
    <source>
        <dbReference type="Proteomes" id="UP000017127"/>
    </source>
</evidence>
<dbReference type="GO" id="GO:0005737">
    <property type="term" value="C:cytoplasm"/>
    <property type="evidence" value="ECO:0007669"/>
    <property type="project" value="UniProtKB-SubCell"/>
</dbReference>
<keyword evidence="2 5" id="KW-0145">Chemotaxis</keyword>
<evidence type="ECO:0000256" key="1">
    <source>
        <dbReference type="ARBA" id="ARBA00022490"/>
    </source>
</evidence>
<dbReference type="GO" id="GO:0006935">
    <property type="term" value="P:chemotaxis"/>
    <property type="evidence" value="ECO:0007669"/>
    <property type="project" value="UniProtKB-UniRule"/>
</dbReference>
<keyword evidence="12" id="KW-1185">Reference proteome</keyword>
<dbReference type="CDD" id="cd17541">
    <property type="entry name" value="REC_CheB-like"/>
    <property type="match status" value="1"/>
</dbReference>
<dbReference type="GO" id="GO:0050568">
    <property type="term" value="F:protein-glutamine glutaminase activity"/>
    <property type="evidence" value="ECO:0007669"/>
    <property type="project" value="UniProtKB-UniRule"/>
</dbReference>
<keyword evidence="1 5" id="KW-0963">Cytoplasm</keyword>
<dbReference type="EC" id="3.1.1.61" evidence="5"/>